<dbReference type="Proteomes" id="UP000464524">
    <property type="component" value="Chromosome"/>
</dbReference>
<protein>
    <submittedName>
        <fullName evidence="6">TDP-N-acetylfucosamine:lipid II N-acetylfucosaminyltransferase</fullName>
        <ecNumber evidence="6">2.4.1.325</ecNumber>
    </submittedName>
</protein>
<dbReference type="InterPro" id="IPR009993">
    <property type="entry name" value="WecF"/>
</dbReference>
<gene>
    <name evidence="6" type="ORF">FX988_03854</name>
</gene>
<dbReference type="KEGG" id="pmes:FX988_03854"/>
<dbReference type="GO" id="GO:0102031">
    <property type="term" value="F:4-acetamido-4,6-dideoxy-D-galactose transferase activity"/>
    <property type="evidence" value="ECO:0007669"/>
    <property type="project" value="UniProtKB-EC"/>
</dbReference>
<name>A0A857JQA4_9ALTE</name>
<keyword evidence="2" id="KW-0997">Cell inner membrane</keyword>
<dbReference type="EMBL" id="CP047656">
    <property type="protein sequence ID" value="QHJ13588.1"/>
    <property type="molecule type" value="Genomic_DNA"/>
</dbReference>
<keyword evidence="3 6" id="KW-0328">Glycosyltransferase</keyword>
<accession>A0A857JQA4</accession>
<evidence type="ECO:0000256" key="3">
    <source>
        <dbReference type="ARBA" id="ARBA00022676"/>
    </source>
</evidence>
<reference evidence="6 7" key="1">
    <citation type="submission" date="2019-12" db="EMBL/GenBank/DDBJ databases">
        <title>Genome sequencing and assembly of endphytes of Porphyra tenera.</title>
        <authorList>
            <person name="Park J.M."/>
            <person name="Shin R."/>
            <person name="Jo S.H."/>
        </authorList>
    </citation>
    <scope>NUCLEOTIDE SEQUENCE [LARGE SCALE GENOMIC DNA]</scope>
    <source>
        <strain evidence="6 7">GPM4</strain>
    </source>
</reference>
<evidence type="ECO:0000313" key="6">
    <source>
        <dbReference type="EMBL" id="QHJ13588.1"/>
    </source>
</evidence>
<keyword evidence="4 6" id="KW-0808">Transferase</keyword>
<dbReference type="EC" id="2.4.1.325" evidence="6"/>
<dbReference type="GO" id="GO:0009246">
    <property type="term" value="P:enterobacterial common antigen biosynthetic process"/>
    <property type="evidence" value="ECO:0007669"/>
    <property type="project" value="InterPro"/>
</dbReference>
<evidence type="ECO:0000313" key="7">
    <source>
        <dbReference type="Proteomes" id="UP000464524"/>
    </source>
</evidence>
<keyword evidence="1" id="KW-1003">Cell membrane</keyword>
<evidence type="ECO:0000256" key="5">
    <source>
        <dbReference type="ARBA" id="ARBA00023136"/>
    </source>
</evidence>
<dbReference type="GO" id="GO:0008417">
    <property type="term" value="F:fucosyltransferase activity"/>
    <property type="evidence" value="ECO:0007669"/>
    <property type="project" value="InterPro"/>
</dbReference>
<keyword evidence="7" id="KW-1185">Reference proteome</keyword>
<dbReference type="AlphaFoldDB" id="A0A857JQA4"/>
<evidence type="ECO:0000256" key="4">
    <source>
        <dbReference type="ARBA" id="ARBA00022679"/>
    </source>
</evidence>
<evidence type="ECO:0000256" key="1">
    <source>
        <dbReference type="ARBA" id="ARBA00022475"/>
    </source>
</evidence>
<dbReference type="Pfam" id="PF07429">
    <property type="entry name" value="Glyco_transf_56"/>
    <property type="match status" value="1"/>
</dbReference>
<evidence type="ECO:0000256" key="2">
    <source>
        <dbReference type="ARBA" id="ARBA00022519"/>
    </source>
</evidence>
<keyword evidence="5" id="KW-0472">Membrane</keyword>
<organism evidence="6 7">
    <name type="scientific">Paraglaciecola mesophila</name>
    <dbReference type="NCBI Taxonomy" id="197222"/>
    <lineage>
        <taxon>Bacteria</taxon>
        <taxon>Pseudomonadati</taxon>
        <taxon>Pseudomonadota</taxon>
        <taxon>Gammaproteobacteria</taxon>
        <taxon>Alteromonadales</taxon>
        <taxon>Alteromonadaceae</taxon>
        <taxon>Paraglaciecola</taxon>
    </lineage>
</organism>
<sequence>MIKYVHIMISEKFMPPYIDFIQENFHVSEHQFIYITSEKYQFGLTPSHNVKFIHTDDDFLCLVKILQAAEKIILHGLWRDKINNLLITFPDLLQKSYWVMWGADFYNPDSKNDEHKKIIETIGHLVSYSAGDIQFVRTWYGAKGHAIINFAYPSNLYQPTEYTQKNHTSKNILLGNSGATNNNHLFLLEQISKYKHRIGKVYTPLSYANKGHPEHIKKVIKYGNELFGDQFIPMTEFLPFDEYKNLLKEVDIALFDHDRQQAMGTIVTLLSYGCRVFIRPSVTTWDTLKDCDIKLFDIAKLDEGFLTEYHAQKNINNIKKHFSKQSLVHQWQYLFNLPNG</sequence>
<proteinExistence type="predicted"/>